<evidence type="ECO:0000313" key="1">
    <source>
        <dbReference type="EMBL" id="KAF1963895.1"/>
    </source>
</evidence>
<dbReference type="EMBL" id="ML976883">
    <property type="protein sequence ID" value="KAF1963895.1"/>
    <property type="molecule type" value="Genomic_DNA"/>
</dbReference>
<proteinExistence type="predicted"/>
<keyword evidence="2" id="KW-1185">Reference proteome</keyword>
<reference evidence="1" key="1">
    <citation type="journal article" date="2020" name="Stud. Mycol.">
        <title>101 Dothideomycetes genomes: a test case for predicting lifestyles and emergence of pathogens.</title>
        <authorList>
            <person name="Haridas S."/>
            <person name="Albert R."/>
            <person name="Binder M."/>
            <person name="Bloem J."/>
            <person name="Labutti K."/>
            <person name="Salamov A."/>
            <person name="Andreopoulos B."/>
            <person name="Baker S."/>
            <person name="Barry K."/>
            <person name="Bills G."/>
            <person name="Bluhm B."/>
            <person name="Cannon C."/>
            <person name="Castanera R."/>
            <person name="Culley D."/>
            <person name="Daum C."/>
            <person name="Ezra D."/>
            <person name="Gonzalez J."/>
            <person name="Henrissat B."/>
            <person name="Kuo A."/>
            <person name="Liang C."/>
            <person name="Lipzen A."/>
            <person name="Lutzoni F."/>
            <person name="Magnuson J."/>
            <person name="Mondo S."/>
            <person name="Nolan M."/>
            <person name="Ohm R."/>
            <person name="Pangilinan J."/>
            <person name="Park H.-J."/>
            <person name="Ramirez L."/>
            <person name="Alfaro M."/>
            <person name="Sun H."/>
            <person name="Tritt A."/>
            <person name="Yoshinaga Y."/>
            <person name="Zwiers L.-H."/>
            <person name="Turgeon B."/>
            <person name="Goodwin S."/>
            <person name="Spatafora J."/>
            <person name="Crous P."/>
            <person name="Grigoriev I."/>
        </authorList>
    </citation>
    <scope>NUCLEOTIDE SEQUENCE</scope>
    <source>
        <strain evidence="1">CBS 107.79</strain>
    </source>
</reference>
<dbReference type="AlphaFoldDB" id="A0A6A5UG59"/>
<name>A0A6A5UG59_9PLEO</name>
<evidence type="ECO:0000313" key="2">
    <source>
        <dbReference type="Proteomes" id="UP000800036"/>
    </source>
</evidence>
<dbReference type="Proteomes" id="UP000800036">
    <property type="component" value="Unassembled WGS sequence"/>
</dbReference>
<sequence>MDGALQQLRAINAESHHLVCKPLHICRHLRNEENAAVASAAVLKNAKGNTSEGGEMGIKINYQGELILRSNHSTILSPSSLE</sequence>
<organism evidence="1 2">
    <name type="scientific">Bimuria novae-zelandiae CBS 107.79</name>
    <dbReference type="NCBI Taxonomy" id="1447943"/>
    <lineage>
        <taxon>Eukaryota</taxon>
        <taxon>Fungi</taxon>
        <taxon>Dikarya</taxon>
        <taxon>Ascomycota</taxon>
        <taxon>Pezizomycotina</taxon>
        <taxon>Dothideomycetes</taxon>
        <taxon>Pleosporomycetidae</taxon>
        <taxon>Pleosporales</taxon>
        <taxon>Massarineae</taxon>
        <taxon>Didymosphaeriaceae</taxon>
        <taxon>Bimuria</taxon>
    </lineage>
</organism>
<accession>A0A6A5UG59</accession>
<gene>
    <name evidence="1" type="ORF">BU23DRAFT_123558</name>
</gene>
<protein>
    <submittedName>
        <fullName evidence="1">Uncharacterized protein</fullName>
    </submittedName>
</protein>